<name>A0A4Z1D8H4_STRGP</name>
<dbReference type="Proteomes" id="UP000298513">
    <property type="component" value="Unassembled WGS sequence"/>
</dbReference>
<evidence type="ECO:0000313" key="2">
    <source>
        <dbReference type="Proteomes" id="UP000298513"/>
    </source>
</evidence>
<reference evidence="1 2" key="1">
    <citation type="submission" date="2019-04" db="EMBL/GenBank/DDBJ databases">
        <title>Streptomyces sp. nov. Bv016 isolated from bark of Buahinia variegata.</title>
        <authorList>
            <person name="Kanchanasin P."/>
            <person name="Tanasupawat S."/>
            <person name="Yuki M."/>
            <person name="Kudo T."/>
        </authorList>
    </citation>
    <scope>NUCLEOTIDE SEQUENCE [LARGE SCALE GENOMIC DNA]</scope>
    <source>
        <strain evidence="1 2">JCM 4765</strain>
    </source>
</reference>
<proteinExistence type="predicted"/>
<dbReference type="AlphaFoldDB" id="A0A4Z1D8H4"/>
<keyword evidence="2" id="KW-1185">Reference proteome</keyword>
<gene>
    <name evidence="1" type="ORF">E5082_24880</name>
</gene>
<comment type="caution">
    <text evidence="1">The sequence shown here is derived from an EMBL/GenBank/DDBJ whole genome shotgun (WGS) entry which is preliminary data.</text>
</comment>
<accession>A0A4Z1D8H4</accession>
<evidence type="ECO:0000313" key="1">
    <source>
        <dbReference type="EMBL" id="TGN78785.1"/>
    </source>
</evidence>
<organism evidence="1 2">
    <name type="scientific">Streptomyces griseoluteus</name>
    <dbReference type="NCBI Taxonomy" id="29306"/>
    <lineage>
        <taxon>Bacteria</taxon>
        <taxon>Bacillati</taxon>
        <taxon>Actinomycetota</taxon>
        <taxon>Actinomycetes</taxon>
        <taxon>Kitasatosporales</taxon>
        <taxon>Streptomycetaceae</taxon>
        <taxon>Streptomyces</taxon>
    </lineage>
</organism>
<dbReference type="EMBL" id="SRRU01000009">
    <property type="protein sequence ID" value="TGN78785.1"/>
    <property type="molecule type" value="Genomic_DNA"/>
</dbReference>
<sequence length="95" mass="9782">MPAAPAPSSSPGGLMARIRTVKPDLFVNERVAACSVTAVVTYIGLFSHRAMAQAYAPHRLSRSKVSGGSCSTAVRSSCDSCSASYSATLVRSTAS</sequence>
<protein>
    <submittedName>
        <fullName evidence="1">Uncharacterized protein</fullName>
    </submittedName>
</protein>